<evidence type="ECO:0000256" key="1">
    <source>
        <dbReference type="ARBA" id="ARBA00004141"/>
    </source>
</evidence>
<dbReference type="PROSITE" id="PS50801">
    <property type="entry name" value="STAS"/>
    <property type="match status" value="1"/>
</dbReference>
<dbReference type="InterPro" id="IPR002645">
    <property type="entry name" value="STAS_dom"/>
</dbReference>
<reference evidence="9" key="1">
    <citation type="journal article" date="2023" name="Commun. Biol.">
        <title>Genome analysis of Parmales, the sister group of diatoms, reveals the evolutionary specialization of diatoms from phago-mixotrophs to photoautotrophs.</title>
        <authorList>
            <person name="Ban H."/>
            <person name="Sato S."/>
            <person name="Yoshikawa S."/>
            <person name="Yamada K."/>
            <person name="Nakamura Y."/>
            <person name="Ichinomiya M."/>
            <person name="Sato N."/>
            <person name="Blanc-Mathieu R."/>
            <person name="Endo H."/>
            <person name="Kuwata A."/>
            <person name="Ogata H."/>
        </authorList>
    </citation>
    <scope>NUCLEOTIDE SEQUENCE [LARGE SCALE GENOMIC DNA]</scope>
</reference>
<dbReference type="PANTHER" id="PTHR43310">
    <property type="entry name" value="SULFATE TRANSPORTER YBAR-RELATED"/>
    <property type="match status" value="1"/>
</dbReference>
<evidence type="ECO:0000256" key="3">
    <source>
        <dbReference type="ARBA" id="ARBA00022989"/>
    </source>
</evidence>
<sequence>MLSVPFGSAFFPLPSPSITCVPPPPILGVRLFLLSTLLSQLILGSTTLSSTSFSNAVGMMMVENTSFQHALAQSVATTAFIAEGVGEGGDTCPDTVLPTVLFSFTLTTLLTSMAFFLLGYFNLGKIVYFFPKHVILGCISGIGVFVIQTGLEVSKGTDKIEWTVGGLQRFFATGNQFLFVLPVLLVATLRLLLRISNNLKLPMPLLPPLFFLSVTPLFYLTLHLFSIDLQSARASGFFFPETTPSSLTALPSSSSFNDGGVSPTSFASLFFPSYSLLKTPSNPFSLIDFNAVIRTIPTQVGCVLFSLMHVPINIPSMSMSVGVDVDMSTEMLAHSKSNLLAGLLCQLPNYMCYSNSIAYAKSGGKGELSSLAIVLLTAVLFLYGSPLVAFIPRAMAGTLLIHVGVDLFLEGVEDQGFDRLERFSISLIVITMTLGGMTAGLFVGMIMASVTFVVNAGTHLHPIRGSMRASTLRSSKWRTPRAWKTLLSSFKLRRTLCVQLQGHLYFANINLFADEIKALLLETPNWYNYIILDFTLVLGVDSSAAFALIKLVDQMKPRKLRWISFVTGKDDGFPCTVNLSEQLEQKAGVGINQNLDQALSELEDLILEEKEEGLANEIIMTSTEIARKMQDEGEKSALKHILTVHCPSARPAAIDALSKHFERRECPAGTVLWRQDSAPEFLAVILKGSLLSTLEEEAGTKEDIAPGDIVGEFSLTLGTMGEDVTRLTTITSCAPCTYYALTLTSYASLTSKRPDLALHILQLTLATVGHRLQHVSNRFIETRSIPV</sequence>
<dbReference type="InterPro" id="IPR014710">
    <property type="entry name" value="RmlC-like_jellyroll"/>
</dbReference>
<feature type="transmembrane region" description="Helical" evidence="5">
    <location>
        <begin position="371"/>
        <end position="391"/>
    </location>
</feature>
<feature type="domain" description="Cyclic nucleotide-binding" evidence="6">
    <location>
        <begin position="641"/>
        <end position="749"/>
    </location>
</feature>
<evidence type="ECO:0000259" key="6">
    <source>
        <dbReference type="PROSITE" id="PS50042"/>
    </source>
</evidence>
<dbReference type="InterPro" id="IPR036513">
    <property type="entry name" value="STAS_dom_sf"/>
</dbReference>
<evidence type="ECO:0000313" key="8">
    <source>
        <dbReference type="EMBL" id="GMI25804.1"/>
    </source>
</evidence>
<dbReference type="Pfam" id="PF01740">
    <property type="entry name" value="STAS"/>
    <property type="match status" value="1"/>
</dbReference>
<dbReference type="PROSITE" id="PS50042">
    <property type="entry name" value="CNMP_BINDING_3"/>
    <property type="match status" value="1"/>
</dbReference>
<dbReference type="InterPro" id="IPR011547">
    <property type="entry name" value="SLC26A/SulP_dom"/>
</dbReference>
<evidence type="ECO:0008006" key="10">
    <source>
        <dbReference type="Google" id="ProtNLM"/>
    </source>
</evidence>
<comment type="subcellular location">
    <subcellularLocation>
        <location evidence="1">Membrane</location>
        <topology evidence="1">Multi-pass membrane protein</topology>
    </subcellularLocation>
</comment>
<dbReference type="GO" id="GO:0016020">
    <property type="term" value="C:membrane"/>
    <property type="evidence" value="ECO:0007669"/>
    <property type="project" value="UniProtKB-SubCell"/>
</dbReference>
<dbReference type="InterPro" id="IPR052706">
    <property type="entry name" value="Membrane-Transporter-like"/>
</dbReference>
<dbReference type="SUPFAM" id="SSF52091">
    <property type="entry name" value="SpoIIaa-like"/>
    <property type="match status" value="1"/>
</dbReference>
<protein>
    <recommendedName>
        <fullName evidence="10">Sulfate transporter</fullName>
    </recommendedName>
</protein>
<feature type="domain" description="STAS" evidence="7">
    <location>
        <begin position="498"/>
        <end position="556"/>
    </location>
</feature>
<keyword evidence="2 5" id="KW-0812">Transmembrane</keyword>
<accession>A0A9W7FXI6</accession>
<feature type="transmembrane region" description="Helical" evidence="5">
    <location>
        <begin position="526"/>
        <end position="549"/>
    </location>
</feature>
<name>A0A9W7FXI6_9STRA</name>
<dbReference type="SUPFAM" id="SSF51206">
    <property type="entry name" value="cAMP-binding domain-like"/>
    <property type="match status" value="1"/>
</dbReference>
<evidence type="ECO:0000313" key="9">
    <source>
        <dbReference type="Proteomes" id="UP001165065"/>
    </source>
</evidence>
<dbReference type="Gene3D" id="3.30.750.24">
    <property type="entry name" value="STAS domain"/>
    <property type="match status" value="1"/>
</dbReference>
<gene>
    <name evidence="8" type="ORF">TrCOL_g12045</name>
</gene>
<dbReference type="EMBL" id="BRYA01000617">
    <property type="protein sequence ID" value="GMI25804.1"/>
    <property type="molecule type" value="Genomic_DNA"/>
</dbReference>
<dbReference type="OrthoDB" id="409725at2759"/>
<keyword evidence="9" id="KW-1185">Reference proteome</keyword>
<dbReference type="SMART" id="SM00100">
    <property type="entry name" value="cNMP"/>
    <property type="match status" value="1"/>
</dbReference>
<dbReference type="AlphaFoldDB" id="A0A9W7FXI6"/>
<proteinExistence type="predicted"/>
<comment type="caution">
    <text evidence="8">The sequence shown here is derived from an EMBL/GenBank/DDBJ whole genome shotgun (WGS) entry which is preliminary data.</text>
</comment>
<evidence type="ECO:0000256" key="2">
    <source>
        <dbReference type="ARBA" id="ARBA00022692"/>
    </source>
</evidence>
<dbReference type="Gene3D" id="2.60.120.10">
    <property type="entry name" value="Jelly Rolls"/>
    <property type="match status" value="1"/>
</dbReference>
<feature type="transmembrane region" description="Helical" evidence="5">
    <location>
        <begin position="205"/>
        <end position="225"/>
    </location>
</feature>
<dbReference type="InterPro" id="IPR018490">
    <property type="entry name" value="cNMP-bd_dom_sf"/>
</dbReference>
<evidence type="ECO:0000256" key="4">
    <source>
        <dbReference type="ARBA" id="ARBA00023136"/>
    </source>
</evidence>
<dbReference type="CDD" id="cd07042">
    <property type="entry name" value="STAS_SulP_like_sulfate_transporter"/>
    <property type="match status" value="1"/>
</dbReference>
<dbReference type="CDD" id="cd00038">
    <property type="entry name" value="CAP_ED"/>
    <property type="match status" value="1"/>
</dbReference>
<dbReference type="PANTHER" id="PTHR43310:SF4">
    <property type="entry name" value="AFR304WP"/>
    <property type="match status" value="1"/>
</dbReference>
<dbReference type="Proteomes" id="UP001165065">
    <property type="component" value="Unassembled WGS sequence"/>
</dbReference>
<dbReference type="Pfam" id="PF00916">
    <property type="entry name" value="Sulfate_transp"/>
    <property type="match status" value="1"/>
</dbReference>
<dbReference type="InterPro" id="IPR000595">
    <property type="entry name" value="cNMP-bd_dom"/>
</dbReference>
<keyword evidence="4 5" id="KW-0472">Membrane</keyword>
<organism evidence="8 9">
    <name type="scientific">Triparma columacea</name>
    <dbReference type="NCBI Taxonomy" id="722753"/>
    <lineage>
        <taxon>Eukaryota</taxon>
        <taxon>Sar</taxon>
        <taxon>Stramenopiles</taxon>
        <taxon>Ochrophyta</taxon>
        <taxon>Bolidophyceae</taxon>
        <taxon>Parmales</taxon>
        <taxon>Triparmaceae</taxon>
        <taxon>Triparma</taxon>
    </lineage>
</organism>
<feature type="transmembrane region" description="Helical" evidence="5">
    <location>
        <begin position="100"/>
        <end position="121"/>
    </location>
</feature>
<feature type="transmembrane region" description="Helical" evidence="5">
    <location>
        <begin position="427"/>
        <end position="454"/>
    </location>
</feature>
<evidence type="ECO:0000259" key="7">
    <source>
        <dbReference type="PROSITE" id="PS50801"/>
    </source>
</evidence>
<feature type="transmembrane region" description="Helical" evidence="5">
    <location>
        <begin position="171"/>
        <end position="193"/>
    </location>
</feature>
<keyword evidence="3 5" id="KW-1133">Transmembrane helix</keyword>
<feature type="transmembrane region" description="Helical" evidence="5">
    <location>
        <begin position="133"/>
        <end position="151"/>
    </location>
</feature>
<evidence type="ECO:0000256" key="5">
    <source>
        <dbReference type="SAM" id="Phobius"/>
    </source>
</evidence>